<protein>
    <submittedName>
        <fullName evidence="1">Uncharacterized protein</fullName>
    </submittedName>
</protein>
<organism evidence="1 2">
    <name type="scientific">Rhododendron molle</name>
    <name type="common">Chinese azalea</name>
    <name type="synonym">Azalea mollis</name>
    <dbReference type="NCBI Taxonomy" id="49168"/>
    <lineage>
        <taxon>Eukaryota</taxon>
        <taxon>Viridiplantae</taxon>
        <taxon>Streptophyta</taxon>
        <taxon>Embryophyta</taxon>
        <taxon>Tracheophyta</taxon>
        <taxon>Spermatophyta</taxon>
        <taxon>Magnoliopsida</taxon>
        <taxon>eudicotyledons</taxon>
        <taxon>Gunneridae</taxon>
        <taxon>Pentapetalae</taxon>
        <taxon>asterids</taxon>
        <taxon>Ericales</taxon>
        <taxon>Ericaceae</taxon>
        <taxon>Ericoideae</taxon>
        <taxon>Rhodoreae</taxon>
        <taxon>Rhododendron</taxon>
    </lineage>
</organism>
<dbReference type="EMBL" id="CM046392">
    <property type="protein sequence ID" value="KAI8556707.1"/>
    <property type="molecule type" value="Genomic_DNA"/>
</dbReference>
<evidence type="ECO:0000313" key="1">
    <source>
        <dbReference type="EMBL" id="KAI8556707.1"/>
    </source>
</evidence>
<proteinExistence type="predicted"/>
<sequence length="805" mass="90754">MRNPIDLILIFSLFTLATSRNRNYLERGSSLSVEQAEDDSALITSPDSSFTCGFYRVGTNAYGFGIWFTNSRDRTIVWMANRDKPVNGQGSRISLRGDGAMDVTDVDGSVAWETNTSSTAAQRAELLNSGNLVLKDPSGKILWQSFDFPTDTLLPYQTFTKSKKLISSLRNGTYAPGYFSLYFDSDNVLRLVYDGPDISSLYWPNPDFDIYANGRTNYNSSRFAFLDDMGRFFSSDQLQFNATDMGFGIKRRLTLDYDGNLRLYSLDHSTGSWVVSWMALGQQCLVHGLCGKNGICAHGRQGAKCTCTPGYEVIDPSDWNQGCKPKFNLSCSNPDQPVKFVELLYSDYYGFDLNTTKISFDDCKEICLKDCRCEAFNYRLLGEGVCFLKSALFNGFHTLSSPSRIYLKMPVNVETSEYTVPNGSNIVCKSGYIEVLLGTASMYNIVLKRVRWAYLYSFASAIGAIEILFFVTGWLLFRKHELPGTVEDGYRMLSSQFRRFSYGELKKATKKFKQELGRGGSGAVYKGVLEDEREVAVKRLGDASQGEQEFWAEVSMIGKINHMNLVRMWGFCLEGRHRLLVYEYVENSSLDKHLFSSSFLGWKERFKVAIGTAKALAYLHDECLEWVIHCDVKPENILLDTEFEAKVADFGLSKLNQRGKPDSEFSCIRGTKGYMAPEWALNLPITAKVDVYSYGVMILEMVRGVRLSNWVLVEGESEEQETELTRFVRTAKGKSQGEGEESWVEDMVDPRLAGQFSRKQAATLARTGLSCIEEDRNKRPTMASVVQVLTECDDESVKISDPVRQ</sequence>
<keyword evidence="2" id="KW-1185">Reference proteome</keyword>
<dbReference type="Proteomes" id="UP001062846">
    <property type="component" value="Chromosome 5"/>
</dbReference>
<accession>A0ACC0NW00</accession>
<comment type="caution">
    <text evidence="1">The sequence shown here is derived from an EMBL/GenBank/DDBJ whole genome shotgun (WGS) entry which is preliminary data.</text>
</comment>
<reference evidence="1" key="1">
    <citation type="submission" date="2022-02" db="EMBL/GenBank/DDBJ databases">
        <title>Plant Genome Project.</title>
        <authorList>
            <person name="Zhang R.-G."/>
        </authorList>
    </citation>
    <scope>NUCLEOTIDE SEQUENCE</scope>
    <source>
        <strain evidence="1">AT1</strain>
    </source>
</reference>
<evidence type="ECO:0000313" key="2">
    <source>
        <dbReference type="Proteomes" id="UP001062846"/>
    </source>
</evidence>
<gene>
    <name evidence="1" type="ORF">RHMOL_Rhmol05G0274800</name>
</gene>
<name>A0ACC0NW00_RHOML</name>